<dbReference type="Pfam" id="PF00528">
    <property type="entry name" value="BPD_transp_1"/>
    <property type="match status" value="1"/>
</dbReference>
<dbReference type="GO" id="GO:0055085">
    <property type="term" value="P:transmembrane transport"/>
    <property type="evidence" value="ECO:0007669"/>
    <property type="project" value="InterPro"/>
</dbReference>
<dbReference type="Gene3D" id="1.10.3720.10">
    <property type="entry name" value="MetI-like"/>
    <property type="match status" value="1"/>
</dbReference>
<evidence type="ECO:0000256" key="7">
    <source>
        <dbReference type="RuleBase" id="RU363032"/>
    </source>
</evidence>
<evidence type="ECO:0000313" key="10">
    <source>
        <dbReference type="Proteomes" id="UP000254051"/>
    </source>
</evidence>
<dbReference type="SUPFAM" id="SSF161098">
    <property type="entry name" value="MetI-like"/>
    <property type="match status" value="1"/>
</dbReference>
<dbReference type="GO" id="GO:0005886">
    <property type="term" value="C:plasma membrane"/>
    <property type="evidence" value="ECO:0007669"/>
    <property type="project" value="UniProtKB-SubCell"/>
</dbReference>
<sequence>MRGRITGKKIRHGIIFILLVLFAVIIIIPLLWMVITGFKTNQELFLKPWKMPEMWKIDNYVKAWKAGIGVYFKNSVLTTVGAVVFSTLLSCLAAYPLSRVKFRTKKFWVILILGGLMLAPQSAVISLFKMSKVLSFYDTYTGMILVTGAFRIPFATFLIMTFYRDISVSLDESAYLDGATTGQVFRKIIMPLSKPIIASCAIVCIRSVWNELMFANVLLESTAKKTIPVGLVNMQGTTTTNWTMLMAGMVIASVPLVIVFLILQKQFIRGLTAGSVKG</sequence>
<gene>
    <name evidence="9" type="ORF">SAMN05216529_109142</name>
</gene>
<feature type="transmembrane region" description="Helical" evidence="7">
    <location>
        <begin position="107"/>
        <end position="128"/>
    </location>
</feature>
<dbReference type="PANTHER" id="PTHR32243:SF18">
    <property type="entry name" value="INNER MEMBRANE ABC TRANSPORTER PERMEASE PROTEIN YCJP"/>
    <property type="match status" value="1"/>
</dbReference>
<dbReference type="RefSeq" id="WP_109712586.1">
    <property type="nucleotide sequence ID" value="NZ_QGDS01000009.1"/>
</dbReference>
<dbReference type="InterPro" id="IPR000515">
    <property type="entry name" value="MetI-like"/>
</dbReference>
<dbReference type="InterPro" id="IPR035906">
    <property type="entry name" value="MetI-like_sf"/>
</dbReference>
<evidence type="ECO:0000259" key="8">
    <source>
        <dbReference type="PROSITE" id="PS50928"/>
    </source>
</evidence>
<feature type="transmembrane region" description="Helical" evidence="7">
    <location>
        <begin position="140"/>
        <end position="163"/>
    </location>
</feature>
<dbReference type="PANTHER" id="PTHR32243">
    <property type="entry name" value="MALTOSE TRANSPORT SYSTEM PERMEASE-RELATED"/>
    <property type="match status" value="1"/>
</dbReference>
<evidence type="ECO:0000256" key="6">
    <source>
        <dbReference type="ARBA" id="ARBA00023136"/>
    </source>
</evidence>
<dbReference type="Proteomes" id="UP000254051">
    <property type="component" value="Unassembled WGS sequence"/>
</dbReference>
<feature type="transmembrane region" description="Helical" evidence="7">
    <location>
        <begin position="196"/>
        <end position="219"/>
    </location>
</feature>
<feature type="transmembrane region" description="Helical" evidence="7">
    <location>
        <begin position="12"/>
        <end position="35"/>
    </location>
</feature>
<comment type="similarity">
    <text evidence="7">Belongs to the binding-protein-dependent transport system permease family.</text>
</comment>
<feature type="domain" description="ABC transmembrane type-1" evidence="8">
    <location>
        <begin position="72"/>
        <end position="263"/>
    </location>
</feature>
<evidence type="ECO:0000256" key="5">
    <source>
        <dbReference type="ARBA" id="ARBA00022989"/>
    </source>
</evidence>
<dbReference type="InterPro" id="IPR050901">
    <property type="entry name" value="BP-dep_ABC_trans_perm"/>
</dbReference>
<protein>
    <submittedName>
        <fullName evidence="9">Carbohydrate ABC transporter membrane protein 2, CUT1 family</fullName>
    </submittedName>
</protein>
<dbReference type="OrthoDB" id="9793448at2"/>
<evidence type="ECO:0000256" key="1">
    <source>
        <dbReference type="ARBA" id="ARBA00004651"/>
    </source>
</evidence>
<feature type="transmembrane region" description="Helical" evidence="7">
    <location>
        <begin position="239"/>
        <end position="263"/>
    </location>
</feature>
<evidence type="ECO:0000256" key="2">
    <source>
        <dbReference type="ARBA" id="ARBA00022448"/>
    </source>
</evidence>
<dbReference type="CDD" id="cd06261">
    <property type="entry name" value="TM_PBP2"/>
    <property type="match status" value="1"/>
</dbReference>
<evidence type="ECO:0000256" key="4">
    <source>
        <dbReference type="ARBA" id="ARBA00022692"/>
    </source>
</evidence>
<keyword evidence="3" id="KW-1003">Cell membrane</keyword>
<dbReference type="PROSITE" id="PS50928">
    <property type="entry name" value="ABC_TM1"/>
    <property type="match status" value="1"/>
</dbReference>
<name>A0A315ZUI0_9FIRM</name>
<keyword evidence="4 7" id="KW-0812">Transmembrane</keyword>
<keyword evidence="10" id="KW-1185">Reference proteome</keyword>
<keyword evidence="5 7" id="KW-1133">Transmembrane helix</keyword>
<dbReference type="AlphaFoldDB" id="A0A315ZUI0"/>
<organism evidence="9 10">
    <name type="scientific">Faecalicatena contorta</name>
    <dbReference type="NCBI Taxonomy" id="39482"/>
    <lineage>
        <taxon>Bacteria</taxon>
        <taxon>Bacillati</taxon>
        <taxon>Bacillota</taxon>
        <taxon>Clostridia</taxon>
        <taxon>Lachnospirales</taxon>
        <taxon>Lachnospiraceae</taxon>
        <taxon>Faecalicatena</taxon>
    </lineage>
</organism>
<feature type="transmembrane region" description="Helical" evidence="7">
    <location>
        <begin position="76"/>
        <end position="95"/>
    </location>
</feature>
<accession>A0A315ZUI0</accession>
<reference evidence="10" key="1">
    <citation type="submission" date="2017-07" db="EMBL/GenBank/DDBJ databases">
        <authorList>
            <person name="Varghese N."/>
            <person name="Submissions S."/>
        </authorList>
    </citation>
    <scope>NUCLEOTIDE SEQUENCE [LARGE SCALE GENOMIC DNA]</scope>
    <source>
        <strain evidence="10">NLAE-zl-C134</strain>
    </source>
</reference>
<comment type="subcellular location">
    <subcellularLocation>
        <location evidence="1 7">Cell membrane</location>
        <topology evidence="1 7">Multi-pass membrane protein</topology>
    </subcellularLocation>
</comment>
<evidence type="ECO:0000313" key="9">
    <source>
        <dbReference type="EMBL" id="SUQ15089.1"/>
    </source>
</evidence>
<dbReference type="EMBL" id="UHJJ01000009">
    <property type="protein sequence ID" value="SUQ15089.1"/>
    <property type="molecule type" value="Genomic_DNA"/>
</dbReference>
<proteinExistence type="inferred from homology"/>
<keyword evidence="6 7" id="KW-0472">Membrane</keyword>
<evidence type="ECO:0000256" key="3">
    <source>
        <dbReference type="ARBA" id="ARBA00022475"/>
    </source>
</evidence>
<keyword evidence="2 7" id="KW-0813">Transport</keyword>